<evidence type="ECO:0000313" key="2">
    <source>
        <dbReference type="EMBL" id="RDA32679.1"/>
    </source>
</evidence>
<dbReference type="Proteomes" id="UP001208624">
    <property type="component" value="Unassembled WGS sequence"/>
</dbReference>
<proteinExistence type="predicted"/>
<dbReference type="EMBL" id="JAOVKC010000031">
    <property type="protein sequence ID" value="MCV5624176.1"/>
    <property type="molecule type" value="Genomic_DNA"/>
</dbReference>
<dbReference type="Proteomes" id="UP000253687">
    <property type="component" value="Unassembled WGS sequence"/>
</dbReference>
<protein>
    <submittedName>
        <fullName evidence="2">Uncharacterized protein</fullName>
    </submittedName>
</protein>
<evidence type="ECO:0000313" key="3">
    <source>
        <dbReference type="Proteomes" id="UP000253687"/>
    </source>
</evidence>
<dbReference type="AlphaFoldDB" id="A0A1E5M9H4"/>
<accession>A0A1E5M9H4</accession>
<comment type="caution">
    <text evidence="2">The sequence shown here is derived from an EMBL/GenBank/DDBJ whole genome shotgun (WGS) entry which is preliminary data.</text>
</comment>
<organism evidence="2 3">
    <name type="scientific">Escherichia coli</name>
    <dbReference type="NCBI Taxonomy" id="562"/>
    <lineage>
        <taxon>Bacteria</taxon>
        <taxon>Pseudomonadati</taxon>
        <taxon>Pseudomonadota</taxon>
        <taxon>Gammaproteobacteria</taxon>
        <taxon>Enterobacterales</taxon>
        <taxon>Enterobacteriaceae</taxon>
        <taxon>Escherichia</taxon>
    </lineage>
</organism>
<evidence type="ECO:0000313" key="1">
    <source>
        <dbReference type="EMBL" id="MCV5624176.1"/>
    </source>
</evidence>
<dbReference type="RefSeq" id="WP_001564126.1">
    <property type="nucleotide sequence ID" value="NZ_AP022173.1"/>
</dbReference>
<reference evidence="1" key="2">
    <citation type="submission" date="2023-06" db="EMBL/GenBank/DDBJ databases">
        <title>Deciphering the underlying mechanisms mediating the transmission of blaNDM gene from human to animals in China.</title>
        <authorList>
            <person name="Chen K."/>
            <person name="Chen S."/>
        </authorList>
    </citation>
    <scope>NUCLEOTIDE SEQUENCE</scope>
    <source>
        <strain evidence="1">1199</strain>
    </source>
</reference>
<sequence length="258" mass="29513">MSNAVNFWDIGPHSPLPVEKTFHSFVREFGGCIISDVLPGNPSFENADYSFMDNKIIGELKEIETEFLDQEGAKIKFSKIMEKLLNECPHWKPSLMGGSDYYPDWFKIEFIRLARPGITRILKKANKQIKETKKYFNVPNANGVLFFINDGFTGISPFLVQALACDALTHSYSSIDCFLYMTLNRYVEIEGSNEPKLIWCPIYSNRVDDSFVDFIDNLGRSWFDFLEKKIGGFTSRYEGSDRSVLLNSKAIIIPPHQS</sequence>
<name>A0A1E5M9H4_ECOLX</name>
<gene>
    <name evidence="2" type="ORF">DTL43_24680</name>
    <name evidence="1" type="ORF">OFN31_20810</name>
</gene>
<dbReference type="EMBL" id="QOGZ01000053">
    <property type="protein sequence ID" value="RDA32679.1"/>
    <property type="molecule type" value="Genomic_DNA"/>
</dbReference>
<reference evidence="2 3" key="1">
    <citation type="submission" date="2018-07" db="EMBL/GenBank/DDBJ databases">
        <title>Whole Genome Sequence Analysis of Avian Pathogenic E. coli - An Australian Perspective.</title>
        <authorList>
            <person name="Cummins M.L."/>
            <person name="Reid C.J."/>
            <person name="Roy Chowdhury P."/>
            <person name="Bushell R."/>
            <person name="Esbert N."/>
            <person name="Tivendale K.A."/>
            <person name="Noormohammadi A.H."/>
            <person name="Islam S."/>
            <person name="Marenda M.S."/>
            <person name="Browning G.F."/>
            <person name="Markham P.F."/>
            <person name="Djordjevic S.P."/>
        </authorList>
    </citation>
    <scope>NUCLEOTIDE SEQUENCE [LARGE SCALE GENOMIC DNA]</scope>
    <source>
        <strain evidence="2 3">AVC211</strain>
    </source>
</reference>